<accession>A0A1W7ABZ7</accession>
<keyword evidence="1" id="KW-0489">Methyltransferase</keyword>
<keyword evidence="1" id="KW-0808">Transferase</keyword>
<dbReference type="EC" id="2.1.1.217" evidence="1"/>
<dbReference type="Gene3D" id="3.40.50.150">
    <property type="entry name" value="Vaccinia Virus protein VP39"/>
    <property type="match status" value="1"/>
</dbReference>
<evidence type="ECO:0000313" key="3">
    <source>
        <dbReference type="Proteomes" id="UP000194154"/>
    </source>
</evidence>
<dbReference type="Proteomes" id="UP000194154">
    <property type="component" value="Chromosome"/>
</dbReference>
<proteinExistence type="predicted"/>
<dbReference type="RefSeq" id="WP_086042756.1">
    <property type="nucleotide sequence ID" value="NZ_CP021059.1"/>
</dbReference>
<dbReference type="PIRSF" id="PIRSF018637">
    <property type="entry name" value="TrmK"/>
    <property type="match status" value="1"/>
</dbReference>
<dbReference type="GO" id="GO:0032259">
    <property type="term" value="P:methylation"/>
    <property type="evidence" value="ECO:0007669"/>
    <property type="project" value="UniProtKB-KW"/>
</dbReference>
<dbReference type="AlphaFoldDB" id="A0A1W7ABZ7"/>
<keyword evidence="3" id="KW-1185">Reference proteome</keyword>
<dbReference type="STRING" id="1855823.MCCS_14970"/>
<dbReference type="InterPro" id="IPR006901">
    <property type="entry name" value="TrmK"/>
</dbReference>
<name>A0A1W7ABZ7_9STAP</name>
<dbReference type="KEGG" id="mcak:MCCS_14970"/>
<protein>
    <submittedName>
        <fullName evidence="1">tRNA (Adenine(22)-N(1))-methyltransferase</fullName>
        <ecNumber evidence="1">2.1.1.217</ecNumber>
    </submittedName>
</protein>
<dbReference type="Pfam" id="PF04816">
    <property type="entry name" value="TrmK"/>
    <property type="match status" value="1"/>
</dbReference>
<dbReference type="EMBL" id="CP021059">
    <property type="protein sequence ID" value="ARQ07177.1"/>
    <property type="molecule type" value="Genomic_DNA"/>
</dbReference>
<dbReference type="EMBL" id="CP021059">
    <property type="protein sequence ID" value="ARQ07138.1"/>
    <property type="molecule type" value="Genomic_DNA"/>
</dbReference>
<reference evidence="1" key="2">
    <citation type="submission" date="2017-04" db="EMBL/GenBank/DDBJ databases">
        <authorList>
            <person name="Afonso C.L."/>
            <person name="Miller P.J."/>
            <person name="Scott M.A."/>
            <person name="Spackman E."/>
            <person name="Goraichik I."/>
            <person name="Dimitrov K.M."/>
            <person name="Suarez D.L."/>
            <person name="Swayne D.E."/>
        </authorList>
    </citation>
    <scope>NUCLEOTIDE SEQUENCE</scope>
    <source>
        <strain evidence="1">KM45013</strain>
    </source>
</reference>
<dbReference type="PANTHER" id="PTHR38451:SF1">
    <property type="entry name" value="TRNA (ADENINE(22)-N(1))-METHYLTRANSFERASE"/>
    <property type="match status" value="1"/>
</dbReference>
<dbReference type="InterPro" id="IPR029063">
    <property type="entry name" value="SAM-dependent_MTases_sf"/>
</dbReference>
<dbReference type="SUPFAM" id="SSF53335">
    <property type="entry name" value="S-adenosyl-L-methionine-dependent methyltransferases"/>
    <property type="match status" value="1"/>
</dbReference>
<gene>
    <name evidence="1" type="primary">trmK_1</name>
    <name evidence="2" type="synonym">trmK_2</name>
    <name evidence="1" type="ORF">MCCS_14970</name>
    <name evidence="2" type="ORF">MCCS_15360</name>
</gene>
<dbReference type="KEGG" id="mcak:MCCS_15360"/>
<evidence type="ECO:0000313" key="2">
    <source>
        <dbReference type="EMBL" id="ARQ07177.1"/>
    </source>
</evidence>
<dbReference type="GO" id="GO:0160105">
    <property type="term" value="F:tRNA (adenine(22)-N1)-methyltransferase activity"/>
    <property type="evidence" value="ECO:0007669"/>
    <property type="project" value="UniProtKB-EC"/>
</dbReference>
<reference evidence="1 3" key="1">
    <citation type="journal article" date="2017" name="Int. J. Syst. Evol. Microbiol.">
        <title>Macrococcus canis sp. nov., a skin bacterium associated with infections in dogs.</title>
        <authorList>
            <person name="Gobeli Brawand S."/>
            <person name="Cotting K."/>
            <person name="Gomez-Sanz E."/>
            <person name="Collaud A."/>
            <person name="Thomann A."/>
            <person name="Brodard I."/>
            <person name="Rodriguez-Campos S."/>
            <person name="Strauss C."/>
            <person name="Perreten V."/>
        </authorList>
    </citation>
    <scope>NUCLEOTIDE SEQUENCE [LARGE SCALE GENOMIC DNA]</scope>
    <source>
        <strain evidence="1 3">KM45013</strain>
    </source>
</reference>
<evidence type="ECO:0000313" key="1">
    <source>
        <dbReference type="EMBL" id="ARQ07138.1"/>
    </source>
</evidence>
<dbReference type="OrthoDB" id="5881184at2"/>
<dbReference type="Gene3D" id="1.10.287.1890">
    <property type="match status" value="1"/>
</dbReference>
<dbReference type="PANTHER" id="PTHR38451">
    <property type="entry name" value="TRNA (ADENINE(22)-N(1))-METHYLTRANSFERASE"/>
    <property type="match status" value="1"/>
</dbReference>
<sequence>MMINNRLMAVANYINHNKLADIGSDHAYLPIYALQQGMIEGAVAGEVVIGPFNAAKENVRKYELQDKIDVRLGNGLEVIEIGEVDCIAICGMGGPLISEILDNGKDKLSDYPTLILQSNIHTEAVRRKLLELGYMIKDEVIMKERKHVYEIIVAERNVDNISYTDTELKFGPVLMQQKDEIFKEKWMREFHHLNTVFDAIKSDERHAYKASQLSSDIDRLKEVLNIEHT</sequence>
<dbReference type="GeneID" id="35295646"/>
<organism evidence="1 3">
    <name type="scientific">Macrococcoides canis</name>
    <dbReference type="NCBI Taxonomy" id="1855823"/>
    <lineage>
        <taxon>Bacteria</taxon>
        <taxon>Bacillati</taxon>
        <taxon>Bacillota</taxon>
        <taxon>Bacilli</taxon>
        <taxon>Bacillales</taxon>
        <taxon>Staphylococcaceae</taxon>
        <taxon>Macrococcoides</taxon>
    </lineage>
</organism>